<sequence>MHYIYIILFVYSAFISTAFSKNGDLYMHGEIVAEPCVLNLNSKYQIIDIGNVIKKTLYLHTRTIGYPFTIKLEECDTSLGNEVEISFLGDGDLMLPELLAINGTAKGIALGIETIDGENIKINKSILRKKLTDGQNIITINAYIQAYTTAIENNEIIDGNFTANLNLLINYP</sequence>
<evidence type="ECO:0000259" key="1">
    <source>
        <dbReference type="Pfam" id="PF00419"/>
    </source>
</evidence>
<name>A0A379FBL1_PROVU</name>
<dbReference type="InterPro" id="IPR000259">
    <property type="entry name" value="Adhesion_dom_fimbrial"/>
</dbReference>
<reference evidence="2 3" key="1">
    <citation type="submission" date="2018-06" db="EMBL/GenBank/DDBJ databases">
        <authorList>
            <consortium name="Pathogen Informatics"/>
            <person name="Doyle S."/>
        </authorList>
    </citation>
    <scope>NUCLEOTIDE SEQUENCE [LARGE SCALE GENOMIC DNA]</scope>
    <source>
        <strain evidence="2 3">NCTC10376</strain>
    </source>
</reference>
<dbReference type="PANTHER" id="PTHR33420:SF9">
    <property type="entry name" value="MINOR FIMBRIAL SUBUNIT"/>
    <property type="match status" value="1"/>
</dbReference>
<dbReference type="InterPro" id="IPR036937">
    <property type="entry name" value="Adhesion_dom_fimbrial_sf"/>
</dbReference>
<evidence type="ECO:0000313" key="2">
    <source>
        <dbReference type="EMBL" id="SUC17020.1"/>
    </source>
</evidence>
<dbReference type="Gene3D" id="2.60.40.1090">
    <property type="entry name" value="Fimbrial-type adhesion domain"/>
    <property type="match status" value="1"/>
</dbReference>
<dbReference type="GO" id="GO:0009289">
    <property type="term" value="C:pilus"/>
    <property type="evidence" value="ECO:0007669"/>
    <property type="project" value="InterPro"/>
</dbReference>
<dbReference type="InterPro" id="IPR008966">
    <property type="entry name" value="Adhesion_dom_sf"/>
</dbReference>
<feature type="domain" description="Fimbrial-type adhesion" evidence="1">
    <location>
        <begin position="27"/>
        <end position="171"/>
    </location>
</feature>
<protein>
    <submittedName>
        <fullName evidence="2">Fimbrial subunit</fullName>
    </submittedName>
</protein>
<dbReference type="GO" id="GO:0043709">
    <property type="term" value="P:cell adhesion involved in single-species biofilm formation"/>
    <property type="evidence" value="ECO:0007669"/>
    <property type="project" value="TreeGrafter"/>
</dbReference>
<dbReference type="EMBL" id="UGTW01000001">
    <property type="protein sequence ID" value="SUC17020.1"/>
    <property type="molecule type" value="Genomic_DNA"/>
</dbReference>
<gene>
    <name evidence="2" type="primary">mrpG_2</name>
    <name evidence="2" type="ORF">NCTC10376_02940</name>
</gene>
<evidence type="ECO:0000313" key="3">
    <source>
        <dbReference type="Proteomes" id="UP000254331"/>
    </source>
</evidence>
<accession>A0A379FBL1</accession>
<dbReference type="Proteomes" id="UP000254331">
    <property type="component" value="Unassembled WGS sequence"/>
</dbReference>
<dbReference type="SUPFAM" id="SSF49401">
    <property type="entry name" value="Bacterial adhesins"/>
    <property type="match status" value="1"/>
</dbReference>
<dbReference type="RefSeq" id="WP_087803246.1">
    <property type="nucleotide sequence ID" value="NZ_CABMNT010000001.1"/>
</dbReference>
<dbReference type="Pfam" id="PF00419">
    <property type="entry name" value="Fimbrial"/>
    <property type="match status" value="1"/>
</dbReference>
<dbReference type="GeneID" id="93393580"/>
<proteinExistence type="predicted"/>
<organism evidence="2 3">
    <name type="scientific">Proteus vulgaris</name>
    <dbReference type="NCBI Taxonomy" id="585"/>
    <lineage>
        <taxon>Bacteria</taxon>
        <taxon>Pseudomonadati</taxon>
        <taxon>Pseudomonadota</taxon>
        <taxon>Gammaproteobacteria</taxon>
        <taxon>Enterobacterales</taxon>
        <taxon>Morganellaceae</taxon>
        <taxon>Proteus</taxon>
    </lineage>
</organism>
<dbReference type="PANTHER" id="PTHR33420">
    <property type="entry name" value="FIMBRIAL SUBUNIT ELFA-RELATED"/>
    <property type="match status" value="1"/>
</dbReference>
<dbReference type="AlphaFoldDB" id="A0A379FBL1"/>
<dbReference type="InterPro" id="IPR050263">
    <property type="entry name" value="Bact_Fimbrial_Adh_Pro"/>
</dbReference>